<dbReference type="GO" id="GO:0031072">
    <property type="term" value="F:heat shock protein binding"/>
    <property type="evidence" value="ECO:0007669"/>
    <property type="project" value="InterPro"/>
</dbReference>
<dbReference type="Pfam" id="PF01556">
    <property type="entry name" value="DnaJ_C"/>
    <property type="match status" value="1"/>
</dbReference>
<evidence type="ECO:0000256" key="8">
    <source>
        <dbReference type="ARBA" id="ARBA00023186"/>
    </source>
</evidence>
<dbReference type="STRING" id="117157.SAMN04489717_3576"/>
<dbReference type="InterPro" id="IPR018253">
    <property type="entry name" value="DnaJ_domain_CS"/>
</dbReference>
<dbReference type="SMART" id="SM00271">
    <property type="entry name" value="DnaJ"/>
    <property type="match status" value="1"/>
</dbReference>
<reference evidence="15 16" key="1">
    <citation type="submission" date="2016-10" db="EMBL/GenBank/DDBJ databases">
        <authorList>
            <person name="de Groot N.N."/>
        </authorList>
    </citation>
    <scope>NUCLEOTIDE SEQUENCE [LARGE SCALE GENOMIC DNA]</scope>
    <source>
        <strain evidence="15 16">DSM 22024</strain>
    </source>
</reference>
<dbReference type="CDD" id="cd06257">
    <property type="entry name" value="DnaJ"/>
    <property type="match status" value="1"/>
</dbReference>
<evidence type="ECO:0000259" key="14">
    <source>
        <dbReference type="PROSITE" id="PS51188"/>
    </source>
</evidence>
<dbReference type="PRINTS" id="PR00625">
    <property type="entry name" value="JDOMAIN"/>
</dbReference>
<dbReference type="PROSITE" id="PS50076">
    <property type="entry name" value="DNAJ_2"/>
    <property type="match status" value="1"/>
</dbReference>
<evidence type="ECO:0000256" key="1">
    <source>
        <dbReference type="ARBA" id="ARBA00022490"/>
    </source>
</evidence>
<dbReference type="Pfam" id="PF00684">
    <property type="entry name" value="DnaJ_CXXCXGXG"/>
    <property type="match status" value="1"/>
</dbReference>
<feature type="binding site" evidence="11">
    <location>
        <position position="211"/>
    </location>
    <ligand>
        <name>Zn(2+)</name>
        <dbReference type="ChEBI" id="CHEBI:29105"/>
        <label>1</label>
    </ligand>
</feature>
<feature type="repeat" description="CXXCXGXG motif" evidence="11">
    <location>
        <begin position="171"/>
        <end position="178"/>
    </location>
</feature>
<comment type="subunit">
    <text evidence="11">Homodimer.</text>
</comment>
<dbReference type="SUPFAM" id="SSF49493">
    <property type="entry name" value="HSP40/DnaJ peptide-binding domain"/>
    <property type="match status" value="2"/>
</dbReference>
<dbReference type="PANTHER" id="PTHR43096:SF48">
    <property type="entry name" value="CHAPERONE PROTEIN DNAJ"/>
    <property type="match status" value="1"/>
</dbReference>
<keyword evidence="8 11" id="KW-0143">Chaperone</keyword>
<feature type="binding site" evidence="11">
    <location>
        <position position="157"/>
    </location>
    <ligand>
        <name>Zn(2+)</name>
        <dbReference type="ChEBI" id="CHEBI:29105"/>
        <label>1</label>
    </ligand>
</feature>
<feature type="binding site" evidence="11">
    <location>
        <position position="174"/>
    </location>
    <ligand>
        <name>Zn(2+)</name>
        <dbReference type="ChEBI" id="CHEBI:29105"/>
        <label>2</label>
    </ligand>
</feature>
<dbReference type="Gene3D" id="1.10.287.110">
    <property type="entry name" value="DnaJ domain"/>
    <property type="match status" value="1"/>
</dbReference>
<evidence type="ECO:0000313" key="15">
    <source>
        <dbReference type="EMBL" id="SDS70220.1"/>
    </source>
</evidence>
<dbReference type="FunFam" id="2.10.230.10:FF:000002">
    <property type="entry name" value="Molecular chaperone DnaJ"/>
    <property type="match status" value="1"/>
</dbReference>
<evidence type="ECO:0000259" key="13">
    <source>
        <dbReference type="PROSITE" id="PS50076"/>
    </source>
</evidence>
<feature type="repeat" description="CXXCXGXG motif" evidence="11">
    <location>
        <begin position="211"/>
        <end position="218"/>
    </location>
</feature>
<dbReference type="SUPFAM" id="SSF57938">
    <property type="entry name" value="DnaJ/Hsp40 cysteine-rich domain"/>
    <property type="match status" value="1"/>
</dbReference>
<accession>A0A1H1UCQ4</accession>
<dbReference type="EMBL" id="LT629732">
    <property type="protein sequence ID" value="SDS70220.1"/>
    <property type="molecule type" value="Genomic_DNA"/>
</dbReference>
<feature type="domain" description="J" evidence="13">
    <location>
        <begin position="18"/>
        <end position="82"/>
    </location>
</feature>
<feature type="binding site" evidence="11">
    <location>
        <position position="154"/>
    </location>
    <ligand>
        <name>Zn(2+)</name>
        <dbReference type="ChEBI" id="CHEBI:29105"/>
        <label>1</label>
    </ligand>
</feature>
<dbReference type="InterPro" id="IPR012724">
    <property type="entry name" value="DnaJ"/>
</dbReference>
<evidence type="ECO:0000256" key="3">
    <source>
        <dbReference type="ARBA" id="ARBA00022723"/>
    </source>
</evidence>
<evidence type="ECO:0000256" key="2">
    <source>
        <dbReference type="ARBA" id="ARBA00022705"/>
    </source>
</evidence>
<dbReference type="Proteomes" id="UP000198983">
    <property type="component" value="Chromosome I"/>
</dbReference>
<dbReference type="NCBIfam" id="NF010871">
    <property type="entry name" value="PRK14278.1"/>
    <property type="match status" value="1"/>
</dbReference>
<feature type="binding site" evidence="11">
    <location>
        <position position="214"/>
    </location>
    <ligand>
        <name>Zn(2+)</name>
        <dbReference type="ChEBI" id="CHEBI:29105"/>
        <label>1</label>
    </ligand>
</feature>
<proteinExistence type="inferred from homology"/>
<dbReference type="InterPro" id="IPR001305">
    <property type="entry name" value="HSP_DnaJ_Cys-rich_dom"/>
</dbReference>
<dbReference type="GO" id="GO:0005737">
    <property type="term" value="C:cytoplasm"/>
    <property type="evidence" value="ECO:0007669"/>
    <property type="project" value="UniProtKB-SubCell"/>
</dbReference>
<dbReference type="InterPro" id="IPR002939">
    <property type="entry name" value="DnaJ_C"/>
</dbReference>
<dbReference type="CDD" id="cd10747">
    <property type="entry name" value="DnaJ_C"/>
    <property type="match status" value="1"/>
</dbReference>
<dbReference type="InterPro" id="IPR001623">
    <property type="entry name" value="DnaJ_domain"/>
</dbReference>
<feature type="repeat" description="CXXCXGXG motif" evidence="11">
    <location>
        <begin position="154"/>
        <end position="161"/>
    </location>
</feature>
<name>A0A1H1UCQ4_9ACTN</name>
<keyword evidence="7 11" id="KW-0346">Stress response</keyword>
<feature type="binding site" evidence="11">
    <location>
        <position position="200"/>
    </location>
    <ligand>
        <name>Zn(2+)</name>
        <dbReference type="ChEBI" id="CHEBI:29105"/>
        <label>2</label>
    </ligand>
</feature>
<feature type="domain" description="CR-type" evidence="14">
    <location>
        <begin position="141"/>
        <end position="223"/>
    </location>
</feature>
<dbReference type="FunFam" id="2.60.260.20:FF:000005">
    <property type="entry name" value="Chaperone protein dnaJ 1, mitochondrial"/>
    <property type="match status" value="1"/>
</dbReference>
<dbReference type="PROSITE" id="PS51188">
    <property type="entry name" value="ZF_CR"/>
    <property type="match status" value="1"/>
</dbReference>
<feature type="repeat" description="CXXCXGXG motif" evidence="11">
    <location>
        <begin position="197"/>
        <end position="204"/>
    </location>
</feature>
<keyword evidence="3 11" id="KW-0479">Metal-binding</keyword>
<dbReference type="Gene3D" id="2.10.230.10">
    <property type="entry name" value="Heat shock protein DnaJ, cysteine-rich domain"/>
    <property type="match status" value="1"/>
</dbReference>
<comment type="function">
    <text evidence="11">Participates actively in the response to hyperosmotic and heat shock by preventing the aggregation of stress-denatured proteins and by disaggregating proteins, also in an autonomous, DnaK-independent fashion. Unfolded proteins bind initially to DnaJ; upon interaction with the DnaJ-bound protein, DnaK hydrolyzes its bound ATP, resulting in the formation of a stable complex. GrpE releases ADP from DnaK; ATP binding to DnaK triggers the release of the substrate protein, thus completing the reaction cycle. Several rounds of ATP-dependent interactions between DnaJ, DnaK and GrpE are required for fully efficient folding. Also involved, together with DnaK and GrpE, in the DNA replication of plasmids through activation of initiation proteins.</text>
</comment>
<evidence type="ECO:0000313" key="16">
    <source>
        <dbReference type="Proteomes" id="UP000198983"/>
    </source>
</evidence>
<dbReference type="GO" id="GO:0006260">
    <property type="term" value="P:DNA replication"/>
    <property type="evidence" value="ECO:0007669"/>
    <property type="project" value="UniProtKB-KW"/>
</dbReference>
<protein>
    <recommendedName>
        <fullName evidence="10 11">Chaperone protein DnaJ</fullName>
    </recommendedName>
</protein>
<dbReference type="InterPro" id="IPR036869">
    <property type="entry name" value="J_dom_sf"/>
</dbReference>
<dbReference type="GO" id="GO:0042026">
    <property type="term" value="P:protein refolding"/>
    <property type="evidence" value="ECO:0007669"/>
    <property type="project" value="TreeGrafter"/>
</dbReference>
<dbReference type="GO" id="GO:0051082">
    <property type="term" value="F:unfolded protein binding"/>
    <property type="evidence" value="ECO:0007669"/>
    <property type="project" value="UniProtKB-UniRule"/>
</dbReference>
<evidence type="ECO:0000256" key="12">
    <source>
        <dbReference type="PROSITE-ProRule" id="PRU00546"/>
    </source>
</evidence>
<feature type="zinc finger region" description="CR-type" evidence="12">
    <location>
        <begin position="141"/>
        <end position="223"/>
    </location>
</feature>
<dbReference type="GO" id="GO:0009408">
    <property type="term" value="P:response to heat"/>
    <property type="evidence" value="ECO:0007669"/>
    <property type="project" value="InterPro"/>
</dbReference>
<dbReference type="Gene3D" id="2.60.260.20">
    <property type="entry name" value="Urease metallochaperone UreE, N-terminal domain"/>
    <property type="match status" value="2"/>
</dbReference>
<dbReference type="GO" id="GO:0005524">
    <property type="term" value="F:ATP binding"/>
    <property type="evidence" value="ECO:0007669"/>
    <property type="project" value="InterPro"/>
</dbReference>
<evidence type="ECO:0000256" key="9">
    <source>
        <dbReference type="ARBA" id="ARBA00061004"/>
    </source>
</evidence>
<sequence>MIRGNESVPKASQSMSQDYYELLGVRRDASAEEIKKAYRRLARTLHPDVNPDPDTHERFKEVTRAYEVLSDPKKREVYDLGGDPMASGAGQGAGFGPGFSFTDIMDAFFGSSGTRGPRPRTRRGQDALLRLPVDLAEAVFGAVKEIQVDTAVVCQSCQGGGAAPGTSPTTCTVCEGRGEVNSVQRSFLGQVMTTRPCPRCQGFGTIIPNPCPECAGEGRVLSRRTLAVKIPAGVDDGTRIQLSGQGEVGPGGGPAGDLYVEIQVEPHEVWSRHGNDLHCTVKLPMTAAALGTTITLDTLDEDSVEVEAKPGTQSGHELVLTGRGVPHLSGGSRRGDLVVHVVVETPTRLDHAQRELLTELARLRGEEKASGQVTSERRGGVFSRIRDAFNG</sequence>
<dbReference type="NCBIfam" id="TIGR02349">
    <property type="entry name" value="DnaJ_bact"/>
    <property type="match status" value="1"/>
</dbReference>
<keyword evidence="16" id="KW-1185">Reference proteome</keyword>
<evidence type="ECO:0000256" key="6">
    <source>
        <dbReference type="ARBA" id="ARBA00022833"/>
    </source>
</evidence>
<feature type="binding site" evidence="11">
    <location>
        <position position="171"/>
    </location>
    <ligand>
        <name>Zn(2+)</name>
        <dbReference type="ChEBI" id="CHEBI:29105"/>
        <label>2</label>
    </ligand>
</feature>
<comment type="similarity">
    <text evidence="9 11">Belongs to the DnaJ family.</text>
</comment>
<dbReference type="GO" id="GO:0008270">
    <property type="term" value="F:zinc ion binding"/>
    <property type="evidence" value="ECO:0007669"/>
    <property type="project" value="UniProtKB-UniRule"/>
</dbReference>
<dbReference type="AlphaFoldDB" id="A0A1H1UCQ4"/>
<dbReference type="HAMAP" id="MF_01152">
    <property type="entry name" value="DnaJ"/>
    <property type="match status" value="1"/>
</dbReference>
<comment type="subcellular location">
    <subcellularLocation>
        <location evidence="11">Cytoplasm</location>
    </subcellularLocation>
</comment>
<keyword evidence="4 11" id="KW-0677">Repeat</keyword>
<feature type="binding site" evidence="11">
    <location>
        <position position="197"/>
    </location>
    <ligand>
        <name>Zn(2+)</name>
        <dbReference type="ChEBI" id="CHEBI:29105"/>
        <label>2</label>
    </ligand>
</feature>
<dbReference type="InterPro" id="IPR036410">
    <property type="entry name" value="HSP_DnaJ_Cys-rich_dom_sf"/>
</dbReference>
<keyword evidence="1 11" id="KW-0963">Cytoplasm</keyword>
<comment type="cofactor">
    <cofactor evidence="11">
        <name>Zn(2+)</name>
        <dbReference type="ChEBI" id="CHEBI:29105"/>
    </cofactor>
    <text evidence="11">Binds 2 Zn(2+) ions per monomer.</text>
</comment>
<evidence type="ECO:0000256" key="10">
    <source>
        <dbReference type="ARBA" id="ARBA00067609"/>
    </source>
</evidence>
<dbReference type="PROSITE" id="PS00636">
    <property type="entry name" value="DNAJ_1"/>
    <property type="match status" value="1"/>
</dbReference>
<evidence type="ECO:0000256" key="7">
    <source>
        <dbReference type="ARBA" id="ARBA00023016"/>
    </source>
</evidence>
<organism evidence="15 16">
    <name type="scientific">Actinopolymorpha singaporensis</name>
    <dbReference type="NCBI Taxonomy" id="117157"/>
    <lineage>
        <taxon>Bacteria</taxon>
        <taxon>Bacillati</taxon>
        <taxon>Actinomycetota</taxon>
        <taxon>Actinomycetes</taxon>
        <taxon>Propionibacteriales</taxon>
        <taxon>Actinopolymorphaceae</taxon>
        <taxon>Actinopolymorpha</taxon>
    </lineage>
</organism>
<dbReference type="PANTHER" id="PTHR43096">
    <property type="entry name" value="DNAJ HOMOLOG 1, MITOCHONDRIAL-RELATED"/>
    <property type="match status" value="1"/>
</dbReference>
<dbReference type="InterPro" id="IPR008971">
    <property type="entry name" value="HSP40/DnaJ_pept-bd"/>
</dbReference>
<comment type="domain">
    <text evidence="11">The J domain is necessary and sufficient to stimulate DnaK ATPase activity. Zinc center 1 plays an important role in the autonomous, DnaK-independent chaperone activity of DnaJ. Zinc center 2 is essential for interaction with DnaK and for DnaJ activity.</text>
</comment>
<keyword evidence="6 11" id="KW-0862">Zinc</keyword>
<evidence type="ECO:0000256" key="5">
    <source>
        <dbReference type="ARBA" id="ARBA00022771"/>
    </source>
</evidence>
<dbReference type="CDD" id="cd10719">
    <property type="entry name" value="DnaJ_zf"/>
    <property type="match status" value="1"/>
</dbReference>
<gene>
    <name evidence="11" type="primary">dnaJ</name>
    <name evidence="15" type="ORF">SAMN04489717_3576</name>
</gene>
<dbReference type="NCBIfam" id="NF008035">
    <property type="entry name" value="PRK10767.1"/>
    <property type="match status" value="1"/>
</dbReference>
<keyword evidence="5 11" id="KW-0863">Zinc-finger</keyword>
<evidence type="ECO:0000256" key="4">
    <source>
        <dbReference type="ARBA" id="ARBA00022737"/>
    </source>
</evidence>
<keyword evidence="2 11" id="KW-0235">DNA replication</keyword>
<dbReference type="SUPFAM" id="SSF46565">
    <property type="entry name" value="Chaperone J-domain"/>
    <property type="match status" value="1"/>
</dbReference>
<evidence type="ECO:0000256" key="11">
    <source>
        <dbReference type="HAMAP-Rule" id="MF_01152"/>
    </source>
</evidence>
<dbReference type="Pfam" id="PF00226">
    <property type="entry name" value="DnaJ"/>
    <property type="match status" value="1"/>
</dbReference>